<reference evidence="3" key="1">
    <citation type="submission" date="2022-11" db="UniProtKB">
        <authorList>
            <consortium name="WormBaseParasite"/>
        </authorList>
    </citation>
    <scope>IDENTIFICATION</scope>
</reference>
<dbReference type="Proteomes" id="UP000887569">
    <property type="component" value="Unplaced"/>
</dbReference>
<dbReference type="WBParaSite" id="PgR029_g024_t01">
    <property type="protein sequence ID" value="PgR029_g024_t01"/>
    <property type="gene ID" value="PgR029_g024"/>
</dbReference>
<feature type="compositionally biased region" description="Low complexity" evidence="1">
    <location>
        <begin position="12"/>
        <end position="30"/>
    </location>
</feature>
<sequence>LNNFDANISPFGATTGAPGVTGTSASSGASFDESVAWSGRKKVGKGGLSTRFEG</sequence>
<proteinExistence type="predicted"/>
<evidence type="ECO:0000256" key="1">
    <source>
        <dbReference type="SAM" id="MobiDB-lite"/>
    </source>
</evidence>
<name>A0A915B6X1_PARUN</name>
<accession>A0A915B6X1</accession>
<feature type="region of interest" description="Disordered" evidence="1">
    <location>
        <begin position="1"/>
        <end position="32"/>
    </location>
</feature>
<evidence type="ECO:0000313" key="3">
    <source>
        <dbReference type="WBParaSite" id="PgR029_g024_t01"/>
    </source>
</evidence>
<protein>
    <submittedName>
        <fullName evidence="3">Uncharacterized protein</fullName>
    </submittedName>
</protein>
<organism evidence="2 3">
    <name type="scientific">Parascaris univalens</name>
    <name type="common">Nematode worm</name>
    <dbReference type="NCBI Taxonomy" id="6257"/>
    <lineage>
        <taxon>Eukaryota</taxon>
        <taxon>Metazoa</taxon>
        <taxon>Ecdysozoa</taxon>
        <taxon>Nematoda</taxon>
        <taxon>Chromadorea</taxon>
        <taxon>Rhabditida</taxon>
        <taxon>Spirurina</taxon>
        <taxon>Ascaridomorpha</taxon>
        <taxon>Ascaridoidea</taxon>
        <taxon>Ascarididae</taxon>
        <taxon>Parascaris</taxon>
    </lineage>
</organism>
<evidence type="ECO:0000313" key="2">
    <source>
        <dbReference type="Proteomes" id="UP000887569"/>
    </source>
</evidence>
<dbReference type="AlphaFoldDB" id="A0A915B6X1"/>
<keyword evidence="2" id="KW-1185">Reference proteome</keyword>